<dbReference type="AlphaFoldDB" id="J9E3I7"/>
<reference evidence="3" key="1">
    <citation type="submission" date="2012-08" db="EMBL/GenBank/DDBJ databases">
        <title>The Genome Sequence of Wuchereria bancrofti.</title>
        <authorList>
            <person name="Nutman T.B."/>
            <person name="Fink D.L."/>
            <person name="Russ C."/>
            <person name="Young S."/>
            <person name="Zeng Q."/>
            <person name="Koehrsen M."/>
            <person name="Alvarado L."/>
            <person name="Berlin A."/>
            <person name="Chapman S.B."/>
            <person name="Chen Z."/>
            <person name="Freedman E."/>
            <person name="Gellesch M."/>
            <person name="Goldberg J."/>
            <person name="Griggs A."/>
            <person name="Gujja S."/>
            <person name="Heilman E.R."/>
            <person name="Heiman D."/>
            <person name="Hepburn T."/>
            <person name="Howarth C."/>
            <person name="Jen D."/>
            <person name="Larson L."/>
            <person name="Lewis B."/>
            <person name="Mehta T."/>
            <person name="Park D."/>
            <person name="Pearson M."/>
            <person name="Roberts A."/>
            <person name="Saif S."/>
            <person name="Shea T."/>
            <person name="Shenoy N."/>
            <person name="Sisk P."/>
            <person name="Stolte C."/>
            <person name="Sykes S."/>
            <person name="Walk T."/>
            <person name="White J."/>
            <person name="Yandava C."/>
            <person name="Haas B."/>
            <person name="Henn M.R."/>
            <person name="Nusbaum C."/>
            <person name="Birren B."/>
        </authorList>
    </citation>
    <scope>NUCLEOTIDE SEQUENCE [LARGE SCALE GENOMIC DNA]</scope>
    <source>
        <strain evidence="3">NA</strain>
    </source>
</reference>
<evidence type="ECO:0000313" key="3">
    <source>
        <dbReference type="Proteomes" id="UP000004810"/>
    </source>
</evidence>
<sequence>MATNSTEFINNPLSTISNNDRSEMRRDDPSVSSYDYDVSSVSQEKGLIACLVDDYKKQ</sequence>
<organism evidence="2 3">
    <name type="scientific">Wuchereria bancrofti</name>
    <dbReference type="NCBI Taxonomy" id="6293"/>
    <lineage>
        <taxon>Eukaryota</taxon>
        <taxon>Metazoa</taxon>
        <taxon>Ecdysozoa</taxon>
        <taxon>Nematoda</taxon>
        <taxon>Chromadorea</taxon>
        <taxon>Rhabditida</taxon>
        <taxon>Spirurina</taxon>
        <taxon>Spiruromorpha</taxon>
        <taxon>Filarioidea</taxon>
        <taxon>Onchocercidae</taxon>
        <taxon>Wuchereria</taxon>
    </lineage>
</organism>
<dbReference type="Proteomes" id="UP000004810">
    <property type="component" value="Unassembled WGS sequence"/>
</dbReference>
<feature type="compositionally biased region" description="Polar residues" evidence="1">
    <location>
        <begin position="1"/>
        <end position="19"/>
    </location>
</feature>
<evidence type="ECO:0000313" key="2">
    <source>
        <dbReference type="EMBL" id="EJW76713.1"/>
    </source>
</evidence>
<feature type="compositionally biased region" description="Basic and acidic residues" evidence="1">
    <location>
        <begin position="20"/>
        <end position="29"/>
    </location>
</feature>
<evidence type="ECO:0000256" key="1">
    <source>
        <dbReference type="SAM" id="MobiDB-lite"/>
    </source>
</evidence>
<proteinExistence type="predicted"/>
<feature type="region of interest" description="Disordered" evidence="1">
    <location>
        <begin position="1"/>
        <end position="37"/>
    </location>
</feature>
<comment type="caution">
    <text evidence="2">The sequence shown here is derived from an EMBL/GenBank/DDBJ whole genome shotgun (WGS) entry which is preliminary data.</text>
</comment>
<accession>J9E3I7</accession>
<protein>
    <submittedName>
        <fullName evidence="2">Uncharacterized protein</fullName>
    </submittedName>
</protein>
<feature type="non-terminal residue" evidence="2">
    <location>
        <position position="58"/>
    </location>
</feature>
<dbReference type="EMBL" id="ADBV01008714">
    <property type="protein sequence ID" value="EJW76713.1"/>
    <property type="molecule type" value="Genomic_DNA"/>
</dbReference>
<name>J9E3I7_WUCBA</name>
<gene>
    <name evidence="2" type="ORF">WUBG_12379</name>
</gene>